<gene>
    <name evidence="1" type="ORF">IAC23_10275</name>
</gene>
<name>A0A9D9HDT9_9BACT</name>
<reference evidence="1" key="2">
    <citation type="journal article" date="2021" name="PeerJ">
        <title>Extensive microbial diversity within the chicken gut microbiome revealed by metagenomics and culture.</title>
        <authorList>
            <person name="Gilroy R."/>
            <person name="Ravi A."/>
            <person name="Getino M."/>
            <person name="Pursley I."/>
            <person name="Horton D.L."/>
            <person name="Alikhan N.F."/>
            <person name="Baker D."/>
            <person name="Gharbi K."/>
            <person name="Hall N."/>
            <person name="Watson M."/>
            <person name="Adriaenssens E.M."/>
            <person name="Foster-Nyarko E."/>
            <person name="Jarju S."/>
            <person name="Secka A."/>
            <person name="Antonio M."/>
            <person name="Oren A."/>
            <person name="Chaudhuri R.R."/>
            <person name="La Ragione R."/>
            <person name="Hildebrand F."/>
            <person name="Pallen M.J."/>
        </authorList>
    </citation>
    <scope>NUCLEOTIDE SEQUENCE</scope>
    <source>
        <strain evidence="1">D5-748</strain>
    </source>
</reference>
<dbReference type="AlphaFoldDB" id="A0A9D9HDT9"/>
<dbReference type="Proteomes" id="UP000823619">
    <property type="component" value="Unassembled WGS sequence"/>
</dbReference>
<comment type="caution">
    <text evidence="1">The sequence shown here is derived from an EMBL/GenBank/DDBJ whole genome shotgun (WGS) entry which is preliminary data.</text>
</comment>
<dbReference type="EMBL" id="JADIMO010000135">
    <property type="protein sequence ID" value="MBO8446057.1"/>
    <property type="molecule type" value="Genomic_DNA"/>
</dbReference>
<reference evidence="1" key="1">
    <citation type="submission" date="2020-10" db="EMBL/GenBank/DDBJ databases">
        <authorList>
            <person name="Gilroy R."/>
        </authorList>
    </citation>
    <scope>NUCLEOTIDE SEQUENCE</scope>
    <source>
        <strain evidence="1">D5-748</strain>
    </source>
</reference>
<protein>
    <submittedName>
        <fullName evidence="1">PCMD domain-containing protein</fullName>
    </submittedName>
</protein>
<evidence type="ECO:0000313" key="1">
    <source>
        <dbReference type="EMBL" id="MBO8446057.1"/>
    </source>
</evidence>
<dbReference type="InterPro" id="IPR038653">
    <property type="entry name" value="Put_CMD_sf"/>
</dbReference>
<organism evidence="1 2">
    <name type="scientific">Candidatus Cryptobacteroides merdavium</name>
    <dbReference type="NCBI Taxonomy" id="2840769"/>
    <lineage>
        <taxon>Bacteria</taxon>
        <taxon>Pseudomonadati</taxon>
        <taxon>Bacteroidota</taxon>
        <taxon>Bacteroidia</taxon>
        <taxon>Bacteroidales</taxon>
        <taxon>Candidatus Cryptobacteroides</taxon>
    </lineage>
</organism>
<evidence type="ECO:0000313" key="2">
    <source>
        <dbReference type="Proteomes" id="UP000823619"/>
    </source>
</evidence>
<dbReference type="Gene3D" id="2.60.120.890">
    <property type="entry name" value="BT2081, beta-jelly-roll domain"/>
    <property type="match status" value="1"/>
</dbReference>
<sequence>MTLCAQNHIVESLNKYGSMDEWSIRSVKESGIIGGRVKYLYEFFGDRDTVETREPFSAPEGYYWRTNNVLAVVAGVTKTNNTVFPEERDGGYCARIETHIESVKAVGIVNMDVVCQGAFILGSLPEPIRNTKDPMAKVLYGIPFEGRPEALVYDFKADVGHEAVRGTGFAKLKPLGYPDYPEIAIILQKRWEDGDGNVHALRVGSGYDRIMENVTEWKNGHRLEVHYGDISGEPFYEDYMGLMTDPDRAFHTINSKGENVTVLEEGWASADEQPNFMIIKFLSSCGQAFYGGVGNILWVDNIHLEM</sequence>
<accession>A0A9D9HDT9</accession>
<proteinExistence type="predicted"/>